<evidence type="ECO:0000256" key="1">
    <source>
        <dbReference type="SAM" id="MobiDB-lite"/>
    </source>
</evidence>
<sequence length="106" mass="11785">MTRGPEEDARSVNDTQTDGPQRDPVEAIESTDRQEGRLGSRSEGEEVVPPLEAKSLSCDQGLDAGMPRVRPDVTDLGHDSLQDHLVRDDRPDPERKEQLDQERIGP</sequence>
<dbReference type="Proteomes" id="UP000694044">
    <property type="component" value="Unassembled WGS sequence"/>
</dbReference>
<feature type="region of interest" description="Disordered" evidence="1">
    <location>
        <begin position="1"/>
        <end position="106"/>
    </location>
</feature>
<protein>
    <submittedName>
        <fullName evidence="2">Uncharacterized protein</fullName>
    </submittedName>
</protein>
<proteinExistence type="predicted"/>
<feature type="compositionally biased region" description="Basic and acidic residues" evidence="1">
    <location>
        <begin position="69"/>
        <end position="106"/>
    </location>
</feature>
<feature type="compositionally biased region" description="Basic and acidic residues" evidence="1">
    <location>
        <begin position="20"/>
        <end position="44"/>
    </location>
</feature>
<name>A0A8T1V3P1_9STRA</name>
<dbReference type="EMBL" id="JAGDFM010001000">
    <property type="protein sequence ID" value="KAG7375675.1"/>
    <property type="molecule type" value="Genomic_DNA"/>
</dbReference>
<gene>
    <name evidence="2" type="ORF">PHYPSEUDO_000286</name>
</gene>
<feature type="compositionally biased region" description="Basic and acidic residues" evidence="1">
    <location>
        <begin position="1"/>
        <end position="11"/>
    </location>
</feature>
<dbReference type="AlphaFoldDB" id="A0A8T1V3P1"/>
<evidence type="ECO:0000313" key="3">
    <source>
        <dbReference type="Proteomes" id="UP000694044"/>
    </source>
</evidence>
<reference evidence="2" key="1">
    <citation type="submission" date="2021-02" db="EMBL/GenBank/DDBJ databases">
        <authorList>
            <person name="Palmer J.M."/>
        </authorList>
    </citation>
    <scope>NUCLEOTIDE SEQUENCE</scope>
    <source>
        <strain evidence="2">SCRP734</strain>
    </source>
</reference>
<accession>A0A8T1V3P1</accession>
<evidence type="ECO:0000313" key="2">
    <source>
        <dbReference type="EMBL" id="KAG7375675.1"/>
    </source>
</evidence>
<keyword evidence="3" id="KW-1185">Reference proteome</keyword>
<comment type="caution">
    <text evidence="2">The sequence shown here is derived from an EMBL/GenBank/DDBJ whole genome shotgun (WGS) entry which is preliminary data.</text>
</comment>
<organism evidence="2 3">
    <name type="scientific">Phytophthora pseudosyringae</name>
    <dbReference type="NCBI Taxonomy" id="221518"/>
    <lineage>
        <taxon>Eukaryota</taxon>
        <taxon>Sar</taxon>
        <taxon>Stramenopiles</taxon>
        <taxon>Oomycota</taxon>
        <taxon>Peronosporomycetes</taxon>
        <taxon>Peronosporales</taxon>
        <taxon>Peronosporaceae</taxon>
        <taxon>Phytophthora</taxon>
    </lineage>
</organism>